<name>A0A4Q5MYU8_9MICO</name>
<keyword evidence="2" id="KW-1133">Transmembrane helix</keyword>
<dbReference type="RefSeq" id="WP_130102707.1">
    <property type="nucleotide sequence ID" value="NZ_SDWW01000023.1"/>
</dbReference>
<dbReference type="AlphaFoldDB" id="A0A4Q5MYU8"/>
<evidence type="ECO:0000256" key="2">
    <source>
        <dbReference type="SAM" id="Phobius"/>
    </source>
</evidence>
<dbReference type="Proteomes" id="UP000293764">
    <property type="component" value="Unassembled WGS sequence"/>
</dbReference>
<dbReference type="EMBL" id="SDWW01000023">
    <property type="protein sequence ID" value="RYV51002.1"/>
    <property type="molecule type" value="Genomic_DNA"/>
</dbReference>
<feature type="transmembrane region" description="Helical" evidence="2">
    <location>
        <begin position="99"/>
        <end position="124"/>
    </location>
</feature>
<feature type="compositionally biased region" description="Low complexity" evidence="1">
    <location>
        <begin position="310"/>
        <end position="327"/>
    </location>
</feature>
<reference evidence="3 4" key="1">
    <citation type="submission" date="2019-01" db="EMBL/GenBank/DDBJ databases">
        <title>Novel species of Cellulomonas.</title>
        <authorList>
            <person name="Liu Q."/>
            <person name="Xin Y.-H."/>
        </authorList>
    </citation>
    <scope>NUCLEOTIDE SEQUENCE [LARGE SCALE GENOMIC DNA]</scope>
    <source>
        <strain evidence="3 4">HLT2-17</strain>
    </source>
</reference>
<dbReference type="OrthoDB" id="4855643at2"/>
<keyword evidence="2" id="KW-0472">Membrane</keyword>
<feature type="compositionally biased region" description="Low complexity" evidence="1">
    <location>
        <begin position="399"/>
        <end position="408"/>
    </location>
</feature>
<feature type="transmembrane region" description="Helical" evidence="2">
    <location>
        <begin position="258"/>
        <end position="282"/>
    </location>
</feature>
<evidence type="ECO:0000256" key="1">
    <source>
        <dbReference type="SAM" id="MobiDB-lite"/>
    </source>
</evidence>
<gene>
    <name evidence="3" type="ORF">EUA98_10870</name>
</gene>
<feature type="compositionally biased region" description="Gly residues" evidence="1">
    <location>
        <begin position="445"/>
        <end position="458"/>
    </location>
</feature>
<organism evidence="3 4">
    <name type="scientific">Pengzhenrongella frigida</name>
    <dbReference type="NCBI Taxonomy" id="1259133"/>
    <lineage>
        <taxon>Bacteria</taxon>
        <taxon>Bacillati</taxon>
        <taxon>Actinomycetota</taxon>
        <taxon>Actinomycetes</taxon>
        <taxon>Micrococcales</taxon>
        <taxon>Pengzhenrongella</taxon>
    </lineage>
</organism>
<keyword evidence="2" id="KW-0812">Transmembrane</keyword>
<proteinExistence type="predicted"/>
<feature type="transmembrane region" description="Helical" evidence="2">
    <location>
        <begin position="160"/>
        <end position="180"/>
    </location>
</feature>
<keyword evidence="4" id="KW-1185">Reference proteome</keyword>
<evidence type="ECO:0000313" key="3">
    <source>
        <dbReference type="EMBL" id="RYV51002.1"/>
    </source>
</evidence>
<evidence type="ECO:0000313" key="4">
    <source>
        <dbReference type="Proteomes" id="UP000293764"/>
    </source>
</evidence>
<sequence length="471" mass="47021">MDWSDYLNPFTALGNAAASVVADGWTAAMLGIWNAGLWLLKLALTIEDAFLVPDLSASGPMRDLYSATFWIAGAMVLVLFLVQLGIAGVRRDGQSIGRVLLGVGQFGAVWVMWIVFAIAILAAAGGLTRALTQSLLGVDSLAAWQPWAGFSTADLTDGTVATVLGVLGIFVVFAAVAHLLVMLARAAALMVLAATNPISAAGLVWDGGRSWFWKTFRWFLAAAFTPVVMVLLLGLGVKATSGVALSMTDSLQTAIGTAVPGVVLIFVGSFAPLALFKLLAFVDPGTSSGSAMRAGLAAQGGVQGLMNGRADSGAGTSGAASSSEASGQSGGEADTEAATNDRFARFTGGFLGATLGAGGQALAQGWGMAQGLGSQAAAVGADLTNQMGVGHNTYIPDFSGSRSRPGQRGRSRDDDTPDINGSGPDDDAGFGPSPGAVGNAPVGGTPTGGAAGAAGGGAAAAPEVAAAAVVV</sequence>
<feature type="transmembrane region" description="Helical" evidence="2">
    <location>
        <begin position="187"/>
        <end position="205"/>
    </location>
</feature>
<protein>
    <recommendedName>
        <fullName evidence="5">Conjugal transfer protein TrbL</fullName>
    </recommendedName>
</protein>
<feature type="transmembrane region" description="Helical" evidence="2">
    <location>
        <begin position="217"/>
        <end position="237"/>
    </location>
</feature>
<feature type="region of interest" description="Disordered" evidence="1">
    <location>
        <begin position="310"/>
        <end position="336"/>
    </location>
</feature>
<feature type="region of interest" description="Disordered" evidence="1">
    <location>
        <begin position="392"/>
        <end position="458"/>
    </location>
</feature>
<feature type="transmembrane region" description="Helical" evidence="2">
    <location>
        <begin position="64"/>
        <end position="87"/>
    </location>
</feature>
<evidence type="ECO:0008006" key="5">
    <source>
        <dbReference type="Google" id="ProtNLM"/>
    </source>
</evidence>
<accession>A0A4Q5MYU8</accession>
<comment type="caution">
    <text evidence="3">The sequence shown here is derived from an EMBL/GenBank/DDBJ whole genome shotgun (WGS) entry which is preliminary data.</text>
</comment>